<name>A0A1Y2AF74_9FUNG</name>
<evidence type="ECO:0000256" key="3">
    <source>
        <dbReference type="SAM" id="MobiDB-lite"/>
    </source>
</evidence>
<proteinExistence type="predicted"/>
<evidence type="ECO:0000256" key="1">
    <source>
        <dbReference type="ARBA" id="ARBA00022884"/>
    </source>
</evidence>
<dbReference type="AlphaFoldDB" id="A0A1Y2AF74"/>
<dbReference type="STRING" id="1754190.A0A1Y2AF74"/>
<dbReference type="SUPFAM" id="SSF54928">
    <property type="entry name" value="RNA-binding domain, RBD"/>
    <property type="match status" value="2"/>
</dbReference>
<feature type="domain" description="RRM" evidence="4">
    <location>
        <begin position="188"/>
        <end position="264"/>
    </location>
</feature>
<dbReference type="Proteomes" id="UP000193920">
    <property type="component" value="Unassembled WGS sequence"/>
</dbReference>
<sequence>MSEQENNANAQATATETKTEENVFKVFVGNISFQTTNDNLKDFFKTAGDVKDANIIKRGNKSLGYGFVSYATEAEANKAVEEFNKKELDGRQINVEIAKTKNTEERKRFNGRRGYRGRGYRGRGYRRRGGYRGGYRGRRDDGDNDGRPRYRGRGYRGRGRGRRYYRRGRYNRYRPRRSQPPTGEVSESTIYVANLPFKLTDEELKNAFANYNIESAKVIRYRNGKSKGFGFIKAKTQEDQQKILNEVTELEIEGRKLIIRIALASQQPREETTKAAETPAQE</sequence>
<feature type="compositionally biased region" description="Basic residues" evidence="3">
    <location>
        <begin position="109"/>
        <end position="130"/>
    </location>
</feature>
<evidence type="ECO:0000259" key="4">
    <source>
        <dbReference type="PROSITE" id="PS50102"/>
    </source>
</evidence>
<organism evidence="5 6">
    <name type="scientific">Neocallimastix californiae</name>
    <dbReference type="NCBI Taxonomy" id="1754190"/>
    <lineage>
        <taxon>Eukaryota</taxon>
        <taxon>Fungi</taxon>
        <taxon>Fungi incertae sedis</taxon>
        <taxon>Chytridiomycota</taxon>
        <taxon>Chytridiomycota incertae sedis</taxon>
        <taxon>Neocallimastigomycetes</taxon>
        <taxon>Neocallimastigales</taxon>
        <taxon>Neocallimastigaceae</taxon>
        <taxon>Neocallimastix</taxon>
    </lineage>
</organism>
<reference evidence="5 6" key="1">
    <citation type="submission" date="2016-08" db="EMBL/GenBank/DDBJ databases">
        <title>A Parts List for Fungal Cellulosomes Revealed by Comparative Genomics.</title>
        <authorList>
            <consortium name="DOE Joint Genome Institute"/>
            <person name="Haitjema C.H."/>
            <person name="Gilmore S.P."/>
            <person name="Henske J.K."/>
            <person name="Solomon K.V."/>
            <person name="De Groot R."/>
            <person name="Kuo A."/>
            <person name="Mondo S.J."/>
            <person name="Salamov A.A."/>
            <person name="Labutti K."/>
            <person name="Zhao Z."/>
            <person name="Chiniquy J."/>
            <person name="Barry K."/>
            <person name="Brewer H.M."/>
            <person name="Purvine S.O."/>
            <person name="Wright A.T."/>
            <person name="Boxma B."/>
            <person name="Van Alen T."/>
            <person name="Hackstein J.H."/>
            <person name="Baker S.E."/>
            <person name="Grigoriev I.V."/>
            <person name="O'Malley M.A."/>
        </authorList>
    </citation>
    <scope>NUCLEOTIDE SEQUENCE [LARGE SCALE GENOMIC DNA]</scope>
    <source>
        <strain evidence="5 6">G1</strain>
    </source>
</reference>
<keyword evidence="1 2" id="KW-0694">RNA-binding</keyword>
<dbReference type="GO" id="GO:0003729">
    <property type="term" value="F:mRNA binding"/>
    <property type="evidence" value="ECO:0007669"/>
    <property type="project" value="TreeGrafter"/>
</dbReference>
<dbReference type="SMART" id="SM00360">
    <property type="entry name" value="RRM"/>
    <property type="match status" value="2"/>
</dbReference>
<dbReference type="Pfam" id="PF00076">
    <property type="entry name" value="RRM_1"/>
    <property type="match status" value="2"/>
</dbReference>
<dbReference type="InterPro" id="IPR050502">
    <property type="entry name" value="Euk_RNA-bind_prot"/>
</dbReference>
<accession>A0A1Y2AF74</accession>
<feature type="compositionally biased region" description="Basic residues" evidence="3">
    <location>
        <begin position="149"/>
        <end position="161"/>
    </location>
</feature>
<dbReference type="PANTHER" id="PTHR48025:SF1">
    <property type="entry name" value="RRM DOMAIN-CONTAINING PROTEIN"/>
    <property type="match status" value="1"/>
</dbReference>
<feature type="region of interest" description="Disordered" evidence="3">
    <location>
        <begin position="106"/>
        <end position="161"/>
    </location>
</feature>
<evidence type="ECO:0000256" key="2">
    <source>
        <dbReference type="PROSITE-ProRule" id="PRU00176"/>
    </source>
</evidence>
<protein>
    <submittedName>
        <fullName evidence="5">RNA-binding domain-containing protein</fullName>
    </submittedName>
</protein>
<feature type="domain" description="RRM" evidence="4">
    <location>
        <begin position="24"/>
        <end position="100"/>
    </location>
</feature>
<dbReference type="OrthoDB" id="439808at2759"/>
<evidence type="ECO:0000313" key="6">
    <source>
        <dbReference type="Proteomes" id="UP000193920"/>
    </source>
</evidence>
<dbReference type="Gene3D" id="3.30.70.330">
    <property type="match status" value="2"/>
</dbReference>
<dbReference type="PROSITE" id="PS50102">
    <property type="entry name" value="RRM"/>
    <property type="match status" value="2"/>
</dbReference>
<dbReference type="InterPro" id="IPR000504">
    <property type="entry name" value="RRM_dom"/>
</dbReference>
<evidence type="ECO:0000313" key="5">
    <source>
        <dbReference type="EMBL" id="ORY21136.1"/>
    </source>
</evidence>
<gene>
    <name evidence="5" type="ORF">LY90DRAFT_516294</name>
</gene>
<keyword evidence="6" id="KW-1185">Reference proteome</keyword>
<feature type="compositionally biased region" description="Basic and acidic residues" evidence="3">
    <location>
        <begin position="137"/>
        <end position="148"/>
    </location>
</feature>
<dbReference type="EMBL" id="MCOG01000272">
    <property type="protein sequence ID" value="ORY21136.1"/>
    <property type="molecule type" value="Genomic_DNA"/>
</dbReference>
<dbReference type="GO" id="GO:0005634">
    <property type="term" value="C:nucleus"/>
    <property type="evidence" value="ECO:0007669"/>
    <property type="project" value="TreeGrafter"/>
</dbReference>
<dbReference type="PANTHER" id="PTHR48025">
    <property type="entry name" value="OS02G0815200 PROTEIN"/>
    <property type="match status" value="1"/>
</dbReference>
<comment type="caution">
    <text evidence="5">The sequence shown here is derived from an EMBL/GenBank/DDBJ whole genome shotgun (WGS) entry which is preliminary data.</text>
</comment>
<dbReference type="InterPro" id="IPR035979">
    <property type="entry name" value="RBD_domain_sf"/>
</dbReference>
<dbReference type="InterPro" id="IPR012677">
    <property type="entry name" value="Nucleotide-bd_a/b_plait_sf"/>
</dbReference>